<dbReference type="EMBL" id="QVLV01000002">
    <property type="protein sequence ID" value="RGE64286.1"/>
    <property type="molecule type" value="Genomic_DNA"/>
</dbReference>
<dbReference type="Gene3D" id="3.20.20.150">
    <property type="entry name" value="Divalent-metal-dependent TIM barrel enzymes"/>
    <property type="match status" value="1"/>
</dbReference>
<dbReference type="PANTHER" id="PTHR12110:SF41">
    <property type="entry name" value="INOSOSE DEHYDRATASE"/>
    <property type="match status" value="1"/>
</dbReference>
<gene>
    <name evidence="3" type="ORF">DWY69_02970</name>
    <name evidence="2" type="ORF">DXC51_04270</name>
</gene>
<dbReference type="AlphaFoldDB" id="A0A3E3J4V7"/>
<name>A0A3E3J4V7_9FIRM</name>
<evidence type="ECO:0000313" key="3">
    <source>
        <dbReference type="EMBL" id="RGE74061.1"/>
    </source>
</evidence>
<keyword evidence="3" id="KW-0413">Isomerase</keyword>
<keyword evidence="4" id="KW-1185">Reference proteome</keyword>
<dbReference type="PANTHER" id="PTHR12110">
    <property type="entry name" value="HYDROXYPYRUVATE ISOMERASE"/>
    <property type="match status" value="1"/>
</dbReference>
<organism evidence="3 5">
    <name type="scientific">Eisenbergiella massiliensis</name>
    <dbReference type="NCBI Taxonomy" id="1720294"/>
    <lineage>
        <taxon>Bacteria</taxon>
        <taxon>Bacillati</taxon>
        <taxon>Bacillota</taxon>
        <taxon>Clostridia</taxon>
        <taxon>Lachnospirales</taxon>
        <taxon>Lachnospiraceae</taxon>
        <taxon>Eisenbergiella</taxon>
    </lineage>
</organism>
<comment type="caution">
    <text evidence="3">The sequence shown here is derived from an EMBL/GenBank/DDBJ whole genome shotgun (WGS) entry which is preliminary data.</text>
</comment>
<dbReference type="GO" id="GO:0016853">
    <property type="term" value="F:isomerase activity"/>
    <property type="evidence" value="ECO:0007669"/>
    <property type="project" value="UniProtKB-KW"/>
</dbReference>
<evidence type="ECO:0000259" key="1">
    <source>
        <dbReference type="Pfam" id="PF01261"/>
    </source>
</evidence>
<reference evidence="3 5" key="1">
    <citation type="submission" date="2018-08" db="EMBL/GenBank/DDBJ databases">
        <title>A genome reference for cultivated species of the human gut microbiota.</title>
        <authorList>
            <person name="Zou Y."/>
            <person name="Xue W."/>
            <person name="Luo G."/>
        </authorList>
    </citation>
    <scope>NUCLEOTIDE SEQUENCE [LARGE SCALE GENOMIC DNA]</scope>
    <source>
        <strain evidence="3 5">AF26-4BH</strain>
        <strain evidence="2">TF05-5AC</strain>
    </source>
</reference>
<dbReference type="SUPFAM" id="SSF51658">
    <property type="entry name" value="Xylose isomerase-like"/>
    <property type="match status" value="1"/>
</dbReference>
<dbReference type="EMBL" id="QVLU01000002">
    <property type="protein sequence ID" value="RGE74061.1"/>
    <property type="molecule type" value="Genomic_DNA"/>
</dbReference>
<accession>A0A3E3J4V7</accession>
<protein>
    <submittedName>
        <fullName evidence="3">Sugar phosphate isomerase/epimerase</fullName>
    </submittedName>
</protein>
<dbReference type="OrthoDB" id="9798407at2"/>
<dbReference type="InterPro" id="IPR050312">
    <property type="entry name" value="IolE/XylAMocC-like"/>
</dbReference>
<dbReference type="Proteomes" id="UP000260812">
    <property type="component" value="Unassembled WGS sequence"/>
</dbReference>
<sequence length="261" mass="29515">MKTGAQLYTVRAYTQNEKDFSCTIGKIAEMGYKTVQISGIGKDIRPERVREICDGAGLEIVLTHSDVNRILNDTENLIKEHDILGSRYIGLGAMPDKYRTKEWITHFMDDFREPAKKIADAGKLLMYHNHNFEFQKLAPCRDNGADREKRIIEYLLEGFKPEEMGFTLDTYWVAAAGGDVCQWIAELSDRIPCVHLKDMAVEGFSQLMAPVMEGNLNFPAILKALENTSCEYMLVEQDTCQGSPFDCLKTSYDNLAAAGYR</sequence>
<dbReference type="InterPro" id="IPR036237">
    <property type="entry name" value="Xyl_isomerase-like_sf"/>
</dbReference>
<evidence type="ECO:0000313" key="2">
    <source>
        <dbReference type="EMBL" id="RGE64286.1"/>
    </source>
</evidence>
<feature type="domain" description="Xylose isomerase-like TIM barrel" evidence="1">
    <location>
        <begin position="26"/>
        <end position="236"/>
    </location>
</feature>
<dbReference type="Proteomes" id="UP000261166">
    <property type="component" value="Unassembled WGS sequence"/>
</dbReference>
<dbReference type="GeneID" id="86051527"/>
<evidence type="ECO:0000313" key="5">
    <source>
        <dbReference type="Proteomes" id="UP000261166"/>
    </source>
</evidence>
<dbReference type="RefSeq" id="WP_021635988.1">
    <property type="nucleotide sequence ID" value="NZ_CAMAZV010000025.1"/>
</dbReference>
<evidence type="ECO:0000313" key="4">
    <source>
        <dbReference type="Proteomes" id="UP000260812"/>
    </source>
</evidence>
<dbReference type="InterPro" id="IPR013022">
    <property type="entry name" value="Xyl_isomerase-like_TIM-brl"/>
</dbReference>
<dbReference type="GeneID" id="97986121"/>
<dbReference type="Pfam" id="PF01261">
    <property type="entry name" value="AP_endonuc_2"/>
    <property type="match status" value="1"/>
</dbReference>
<proteinExistence type="predicted"/>